<accession>A0A1I7KZZ9</accession>
<dbReference type="PANTHER" id="PTHR44196">
    <property type="entry name" value="DEHYDROGENASE/REDUCTASE SDR FAMILY MEMBER 7B"/>
    <property type="match status" value="1"/>
</dbReference>
<dbReference type="PRINTS" id="PR00081">
    <property type="entry name" value="GDHRDH"/>
</dbReference>
<sequence>MNEGIRHPAGDRPVVAIAGGSAGLGLALAEVLLRRGMAVALCARRERRLLEAVESLEALGPVDGVAGDVADPRFRNTWLSHVVRRFGHLDALVLNASTLGDIPMPDLRDTHVVNLRTVFEVNTFAPVLLLQQALPLLAARPRALCLALSSDAAVGGYPGWGVYGASKAALDLLIKTFARETDLDHIALYSVDPGDMDTELHRLADPGAPAQGLADPAEVAAVLARLFDPLLTAAPFPHPSGMRLAVRGTALFPCEGGC</sequence>
<dbReference type="PANTHER" id="PTHR44196:SF1">
    <property type="entry name" value="DEHYDROGENASE_REDUCTASE SDR FAMILY MEMBER 7B"/>
    <property type="match status" value="1"/>
</dbReference>
<dbReference type="eggNOG" id="COG1028">
    <property type="taxonomic scope" value="Bacteria"/>
</dbReference>
<dbReference type="GO" id="GO:0016020">
    <property type="term" value="C:membrane"/>
    <property type="evidence" value="ECO:0007669"/>
    <property type="project" value="TreeGrafter"/>
</dbReference>
<dbReference type="RefSeq" id="WP_074955356.1">
    <property type="nucleotide sequence ID" value="NZ_FPBV01000022.1"/>
</dbReference>
<dbReference type="SUPFAM" id="SSF51735">
    <property type="entry name" value="NAD(P)-binding Rossmann-fold domains"/>
    <property type="match status" value="1"/>
</dbReference>
<dbReference type="InterPro" id="IPR002347">
    <property type="entry name" value="SDR_fam"/>
</dbReference>
<dbReference type="InterPro" id="IPR020904">
    <property type="entry name" value="Sc_DH/Rdtase_CS"/>
</dbReference>
<keyword evidence="4" id="KW-1185">Reference proteome</keyword>
<dbReference type="GO" id="GO:0016491">
    <property type="term" value="F:oxidoreductase activity"/>
    <property type="evidence" value="ECO:0007669"/>
    <property type="project" value="UniProtKB-KW"/>
</dbReference>
<keyword evidence="2" id="KW-0560">Oxidoreductase</keyword>
<reference evidence="4" key="1">
    <citation type="submission" date="2016-10" db="EMBL/GenBank/DDBJ databases">
        <authorList>
            <person name="Varghese N."/>
        </authorList>
    </citation>
    <scope>NUCLEOTIDE SEQUENCE [LARGE SCALE GENOMIC DNA]</scope>
    <source>
        <strain evidence="4">DSM 17980</strain>
    </source>
</reference>
<protein>
    <submittedName>
        <fullName evidence="3">NAD(P)-dependent dehydrogenase, short-chain alcohol dehydrogenase family</fullName>
    </submittedName>
</protein>
<dbReference type="STRING" id="392015.SAMN05421543_1225"/>
<evidence type="ECO:0000313" key="3">
    <source>
        <dbReference type="EMBL" id="SFV02968.1"/>
    </source>
</evidence>
<gene>
    <name evidence="3" type="ORF">SAMN05421543_1225</name>
</gene>
<proteinExistence type="inferred from homology"/>
<dbReference type="OrthoDB" id="9775296at2"/>
<evidence type="ECO:0000313" key="4">
    <source>
        <dbReference type="Proteomes" id="UP000183508"/>
    </source>
</evidence>
<dbReference type="EMBL" id="FPBV01000022">
    <property type="protein sequence ID" value="SFV02968.1"/>
    <property type="molecule type" value="Genomic_DNA"/>
</dbReference>
<name>A0A1I7KZZ9_9BACL</name>
<dbReference type="Pfam" id="PF00106">
    <property type="entry name" value="adh_short"/>
    <property type="match status" value="1"/>
</dbReference>
<dbReference type="Proteomes" id="UP000183508">
    <property type="component" value="Unassembled WGS sequence"/>
</dbReference>
<evidence type="ECO:0000256" key="1">
    <source>
        <dbReference type="ARBA" id="ARBA00006484"/>
    </source>
</evidence>
<comment type="similarity">
    <text evidence="1">Belongs to the short-chain dehydrogenases/reductases (SDR) family.</text>
</comment>
<dbReference type="PROSITE" id="PS00061">
    <property type="entry name" value="ADH_SHORT"/>
    <property type="match status" value="1"/>
</dbReference>
<dbReference type="InterPro" id="IPR036291">
    <property type="entry name" value="NAD(P)-bd_dom_sf"/>
</dbReference>
<organism evidence="3 4">
    <name type="scientific">Alicyclobacillus macrosporangiidus</name>
    <dbReference type="NCBI Taxonomy" id="392015"/>
    <lineage>
        <taxon>Bacteria</taxon>
        <taxon>Bacillati</taxon>
        <taxon>Bacillota</taxon>
        <taxon>Bacilli</taxon>
        <taxon>Bacillales</taxon>
        <taxon>Alicyclobacillaceae</taxon>
        <taxon>Alicyclobacillus</taxon>
    </lineage>
</organism>
<evidence type="ECO:0000256" key="2">
    <source>
        <dbReference type="ARBA" id="ARBA00023002"/>
    </source>
</evidence>
<dbReference type="AlphaFoldDB" id="A0A1I7KZZ9"/>
<dbReference type="Gene3D" id="3.40.50.720">
    <property type="entry name" value="NAD(P)-binding Rossmann-like Domain"/>
    <property type="match status" value="1"/>
</dbReference>
<dbReference type="CDD" id="cd05233">
    <property type="entry name" value="SDR_c"/>
    <property type="match status" value="1"/>
</dbReference>